<evidence type="ECO:0000256" key="1">
    <source>
        <dbReference type="ARBA" id="ARBA00009437"/>
    </source>
</evidence>
<dbReference type="PANTHER" id="PTHR30537:SF26">
    <property type="entry name" value="GLYCINE CLEAVAGE SYSTEM TRANSCRIPTIONAL ACTIVATOR"/>
    <property type="match status" value="1"/>
</dbReference>
<name>A0A549T1M2_9HYPH</name>
<dbReference type="InterPro" id="IPR058163">
    <property type="entry name" value="LysR-type_TF_proteobact-type"/>
</dbReference>
<dbReference type="GO" id="GO:0006351">
    <property type="term" value="P:DNA-templated transcription"/>
    <property type="evidence" value="ECO:0007669"/>
    <property type="project" value="TreeGrafter"/>
</dbReference>
<dbReference type="InterPro" id="IPR000847">
    <property type="entry name" value="LysR_HTH_N"/>
</dbReference>
<dbReference type="Pfam" id="PF03466">
    <property type="entry name" value="LysR_substrate"/>
    <property type="match status" value="1"/>
</dbReference>
<accession>A0A549T1M2</accession>
<feature type="domain" description="HTH lysR-type" evidence="5">
    <location>
        <begin position="7"/>
        <end position="64"/>
    </location>
</feature>
<proteinExistence type="inferred from homology"/>
<reference evidence="6 7" key="1">
    <citation type="submission" date="2019-07" db="EMBL/GenBank/DDBJ databases">
        <title>Ln-dependent methylotrophs.</title>
        <authorList>
            <person name="Tani A."/>
        </authorList>
    </citation>
    <scope>NUCLEOTIDE SEQUENCE [LARGE SCALE GENOMIC DNA]</scope>
    <source>
        <strain evidence="6 7">SM12</strain>
    </source>
</reference>
<comment type="caution">
    <text evidence="6">The sequence shown here is derived from an EMBL/GenBank/DDBJ whole genome shotgun (WGS) entry which is preliminary data.</text>
</comment>
<keyword evidence="7" id="KW-1185">Reference proteome</keyword>
<keyword evidence="3" id="KW-0238">DNA-binding</keyword>
<dbReference type="InterPro" id="IPR005119">
    <property type="entry name" value="LysR_subst-bd"/>
</dbReference>
<dbReference type="AlphaFoldDB" id="A0A549T1M2"/>
<dbReference type="Pfam" id="PF00126">
    <property type="entry name" value="HTH_1"/>
    <property type="match status" value="1"/>
</dbReference>
<dbReference type="PROSITE" id="PS50931">
    <property type="entry name" value="HTH_LYSR"/>
    <property type="match status" value="1"/>
</dbReference>
<dbReference type="Gene3D" id="3.40.190.10">
    <property type="entry name" value="Periplasmic binding protein-like II"/>
    <property type="match status" value="2"/>
</dbReference>
<dbReference type="InterPro" id="IPR036388">
    <property type="entry name" value="WH-like_DNA-bd_sf"/>
</dbReference>
<dbReference type="SUPFAM" id="SSF53850">
    <property type="entry name" value="Periplasmic binding protein-like II"/>
    <property type="match status" value="1"/>
</dbReference>
<dbReference type="Proteomes" id="UP000316801">
    <property type="component" value="Unassembled WGS sequence"/>
</dbReference>
<dbReference type="GO" id="GO:0043565">
    <property type="term" value="F:sequence-specific DNA binding"/>
    <property type="evidence" value="ECO:0007669"/>
    <property type="project" value="TreeGrafter"/>
</dbReference>
<evidence type="ECO:0000256" key="4">
    <source>
        <dbReference type="ARBA" id="ARBA00023163"/>
    </source>
</evidence>
<keyword evidence="4" id="KW-0804">Transcription</keyword>
<dbReference type="SUPFAM" id="SSF46785">
    <property type="entry name" value="Winged helix' DNA-binding domain"/>
    <property type="match status" value="1"/>
</dbReference>
<dbReference type="EMBL" id="VJMG01000062">
    <property type="protein sequence ID" value="TRL35775.1"/>
    <property type="molecule type" value="Genomic_DNA"/>
</dbReference>
<keyword evidence="2" id="KW-0805">Transcription regulation</keyword>
<dbReference type="RefSeq" id="WP_143126865.1">
    <property type="nucleotide sequence ID" value="NZ_VJMG01000062.1"/>
</dbReference>
<evidence type="ECO:0000256" key="3">
    <source>
        <dbReference type="ARBA" id="ARBA00023125"/>
    </source>
</evidence>
<evidence type="ECO:0000313" key="6">
    <source>
        <dbReference type="EMBL" id="TRL35775.1"/>
    </source>
</evidence>
<evidence type="ECO:0000313" key="7">
    <source>
        <dbReference type="Proteomes" id="UP000316801"/>
    </source>
</evidence>
<comment type="similarity">
    <text evidence="1">Belongs to the LysR transcriptional regulatory family.</text>
</comment>
<dbReference type="CDD" id="cd08432">
    <property type="entry name" value="PBP2_GcdR_TrpI_HvrB_AmpR_like"/>
    <property type="match status" value="1"/>
</dbReference>
<gene>
    <name evidence="6" type="ORF">FNA46_19410</name>
</gene>
<dbReference type="PANTHER" id="PTHR30537">
    <property type="entry name" value="HTH-TYPE TRANSCRIPTIONAL REGULATOR"/>
    <property type="match status" value="1"/>
</dbReference>
<sequence length="307" mass="33142">MQNLNRVHLNGLRALESVARLGSLQAAAEELGVTIGAVSQQVIKAEAQLGRPVFARTPKGLVPVEGTGPLIARLAEGFQALSEAVAIGRQPDDTLLTVTVAPVFASRFILPRIDRFTARHPELRLRLDATARLADFSRDAVDVGIRIGRGEWPGVDAQLLLPQTVFPVCAPSLARGVKTPADLLKLPVLLDGQAMFSWDVWLEEAGLAGRKVKPRHVFSEASLCLEAAIAGQGVMLAWRLLALSAIRQKCLVRPFALEASTGMGHYLVTRTGARRPAKVKMFAAWLRAELDEAMADWAALDAPASDR</sequence>
<evidence type="ECO:0000259" key="5">
    <source>
        <dbReference type="PROSITE" id="PS50931"/>
    </source>
</evidence>
<evidence type="ECO:0000256" key="2">
    <source>
        <dbReference type="ARBA" id="ARBA00023015"/>
    </source>
</evidence>
<dbReference type="Gene3D" id="1.10.10.10">
    <property type="entry name" value="Winged helix-like DNA-binding domain superfamily/Winged helix DNA-binding domain"/>
    <property type="match status" value="1"/>
</dbReference>
<protein>
    <submittedName>
        <fullName evidence="6">LysR family transcriptional regulator</fullName>
    </submittedName>
</protein>
<dbReference type="GO" id="GO:0003700">
    <property type="term" value="F:DNA-binding transcription factor activity"/>
    <property type="evidence" value="ECO:0007669"/>
    <property type="project" value="InterPro"/>
</dbReference>
<dbReference type="InterPro" id="IPR036390">
    <property type="entry name" value="WH_DNA-bd_sf"/>
</dbReference>
<organism evidence="6 7">
    <name type="scientific">Rhizobium straminoryzae</name>
    <dbReference type="NCBI Taxonomy" id="1387186"/>
    <lineage>
        <taxon>Bacteria</taxon>
        <taxon>Pseudomonadati</taxon>
        <taxon>Pseudomonadota</taxon>
        <taxon>Alphaproteobacteria</taxon>
        <taxon>Hyphomicrobiales</taxon>
        <taxon>Rhizobiaceae</taxon>
        <taxon>Rhizobium/Agrobacterium group</taxon>
        <taxon>Rhizobium</taxon>
    </lineage>
</organism>